<dbReference type="KEGG" id="tbg:TbgDal_III4570"/>
<organism evidence="2 3">
    <name type="scientific">Trypanosoma brucei gambiense (strain MHOM/CI/86/DAL972)</name>
    <dbReference type="NCBI Taxonomy" id="679716"/>
    <lineage>
        <taxon>Eukaryota</taxon>
        <taxon>Discoba</taxon>
        <taxon>Euglenozoa</taxon>
        <taxon>Kinetoplastea</taxon>
        <taxon>Metakinetoplastina</taxon>
        <taxon>Trypanosomatida</taxon>
        <taxon>Trypanosomatidae</taxon>
        <taxon>Trypanosoma</taxon>
    </lineage>
</organism>
<proteinExistence type="predicted"/>
<feature type="region of interest" description="Disordered" evidence="1">
    <location>
        <begin position="1"/>
        <end position="22"/>
    </location>
</feature>
<dbReference type="AlphaFoldDB" id="C9ZLA6"/>
<gene>
    <name evidence="2" type="ORF">TbgDal_III4570</name>
</gene>
<reference evidence="3" key="1">
    <citation type="journal article" date="2010" name="PLoS Negl. Trop. Dis.">
        <title>The genome sequence of Trypanosoma brucei gambiense, causative agent of chronic human african trypanosomiasis.</title>
        <authorList>
            <person name="Jackson A.P."/>
            <person name="Sanders M."/>
            <person name="Berry A."/>
            <person name="McQuillan J."/>
            <person name="Aslett M.A."/>
            <person name="Quail M.A."/>
            <person name="Chukualim B."/>
            <person name="Capewell P."/>
            <person name="MacLeod A."/>
            <person name="Melville S.E."/>
            <person name="Gibson W."/>
            <person name="Barry J.D."/>
            <person name="Berriman M."/>
            <person name="Hertz-Fowler C."/>
        </authorList>
    </citation>
    <scope>NUCLEOTIDE SEQUENCE [LARGE SCALE GENOMIC DNA]</scope>
    <source>
        <strain evidence="3">MHOM/CI/86/DAL972</strain>
    </source>
</reference>
<dbReference type="EMBL" id="FN554966">
    <property type="protein sequence ID" value="CBH10115.1"/>
    <property type="molecule type" value="Genomic_DNA"/>
</dbReference>
<name>C9ZLA6_TRYB9</name>
<dbReference type="RefSeq" id="XP_011772405.1">
    <property type="nucleotide sequence ID" value="XM_011774103.1"/>
</dbReference>
<protein>
    <submittedName>
        <fullName evidence="2">Uncharacterized protein</fullName>
    </submittedName>
</protein>
<sequence length="114" mass="13387">MSAAGGVLTHEQKEKKKKRNIAKNNNNVRSYIPCTAQPVILSPPFPFFFLLCFKRDQKVYVRTNINSPPFSVYRFFFLLLRGRWGYGTRNVLCVTFTTYIFINKYINIPVYVHL</sequence>
<evidence type="ECO:0000313" key="3">
    <source>
        <dbReference type="Proteomes" id="UP000002316"/>
    </source>
</evidence>
<evidence type="ECO:0000256" key="1">
    <source>
        <dbReference type="SAM" id="MobiDB-lite"/>
    </source>
</evidence>
<accession>C9ZLA6</accession>
<dbReference type="Proteomes" id="UP000002316">
    <property type="component" value="Chromosome 3"/>
</dbReference>
<evidence type="ECO:0000313" key="2">
    <source>
        <dbReference type="EMBL" id="CBH10115.1"/>
    </source>
</evidence>
<dbReference type="GeneID" id="23859256"/>